<accession>A0A830HM26</accession>
<organism evidence="1 2">
    <name type="scientific">Pycnococcus provasolii</name>
    <dbReference type="NCBI Taxonomy" id="41880"/>
    <lineage>
        <taxon>Eukaryota</taxon>
        <taxon>Viridiplantae</taxon>
        <taxon>Chlorophyta</taxon>
        <taxon>Pseudoscourfieldiophyceae</taxon>
        <taxon>Pseudoscourfieldiales</taxon>
        <taxon>Pycnococcaceae</taxon>
        <taxon>Pycnococcus</taxon>
    </lineage>
</organism>
<dbReference type="OrthoDB" id="10688476at2759"/>
<evidence type="ECO:0000313" key="1">
    <source>
        <dbReference type="EMBL" id="GHP08456.1"/>
    </source>
</evidence>
<dbReference type="EMBL" id="BNJQ01000020">
    <property type="protein sequence ID" value="GHP08456.1"/>
    <property type="molecule type" value="Genomic_DNA"/>
</dbReference>
<gene>
    <name evidence="1" type="ORF">PPROV_000719500</name>
</gene>
<reference evidence="1" key="1">
    <citation type="submission" date="2020-10" db="EMBL/GenBank/DDBJ databases">
        <title>Unveiling of a novel bifunctional photoreceptor, Dualchrome1, isolated from a cosmopolitan green alga.</title>
        <authorList>
            <person name="Suzuki S."/>
            <person name="Kawachi M."/>
        </authorList>
    </citation>
    <scope>NUCLEOTIDE SEQUENCE</scope>
    <source>
        <strain evidence="1">NIES 2893</strain>
    </source>
</reference>
<dbReference type="Proteomes" id="UP000660262">
    <property type="component" value="Unassembled WGS sequence"/>
</dbReference>
<evidence type="ECO:0000313" key="2">
    <source>
        <dbReference type="Proteomes" id="UP000660262"/>
    </source>
</evidence>
<protein>
    <submittedName>
        <fullName evidence="1">Uncharacterized protein</fullName>
    </submittedName>
</protein>
<dbReference type="Gene3D" id="3.40.630.30">
    <property type="match status" value="1"/>
</dbReference>
<keyword evidence="2" id="KW-1185">Reference proteome</keyword>
<proteinExistence type="predicted"/>
<sequence>MVQSTRSGFCIPHGVLHAGMHIMMSLGWMDTRSGPGGEAQYRLTESFPYDEMFGKGAALGAHTGEATFFRAKYAEMLLAYALLLSSIDDVRLDWASKLASDMGTVFRCLDNSVVKDKRVCRPIAVNQLEDFDMVKHMRQIRKPILRELMLGGVVVPLLVTLKAACKCCASETHINDTTFATMLPMAAPDALAVQTMRRFLEDADASVSGASSTARALLEETGILAPRVKFGSDASPTIFTVEGKVSWCRAFHACSAVANLPQILRRCFLVPPGYKLLNATSRNTPLHKLAYHMKYSCFLKAFGHHHCGGVDEIQDRRYHMRSAIVQDEDHTAPMNLLQVRASDLRTFAMEEGCGSLALPWLTRACSKPGMFALGDDGATFDPLEMGRGLVAMMRRAARDTTGEVRALPVFVAIAHQLGIVAHEDDDDDNDNDKPRRVYAPSVYDEALHGSLLMDAHTFYSCAMMAGLFPRGLHADVYPLPTSLFSPRPTAHVSMTRLVTHNGIALRILRPDDTVLVEVTLQHHIAARRFLPDFPHDVIDSAFMTRAPVLSVARFWEYIHWGKDEMCTPEETVRLRYSNHPSGQYGLVDTQTGELLAMLFTQRINTPSMYLRDFPNQAKWATKETFHVAGGRYVQLLDIFSAKSGGRVVRDEKTSGVGSYLRYVAKMLLGMSPDCEGVYAVTRGRYYYRKAAAEGVSYADYVRQVASGKIRDTGINFHTDGGAKVVREVPDWRAADEVNDGFGVLIKYTK</sequence>
<name>A0A830HM26_9CHLO</name>
<comment type="caution">
    <text evidence="1">The sequence shown here is derived from an EMBL/GenBank/DDBJ whole genome shotgun (WGS) entry which is preliminary data.</text>
</comment>
<dbReference type="AlphaFoldDB" id="A0A830HM26"/>